<protein>
    <submittedName>
        <fullName evidence="2">Uncharacterized protein</fullName>
    </submittedName>
</protein>
<keyword evidence="3" id="KW-1185">Reference proteome</keyword>
<gene>
    <name evidence="2" type="ORF">RUM4293_01911</name>
</gene>
<reference evidence="3" key="1">
    <citation type="submission" date="2015-09" db="EMBL/GenBank/DDBJ databases">
        <authorList>
            <person name="Rodrigo-Torres L."/>
            <person name="Arahal D.R."/>
        </authorList>
    </citation>
    <scope>NUCLEOTIDE SEQUENCE [LARGE SCALE GENOMIC DNA]</scope>
    <source>
        <strain evidence="3">CECT 4293</strain>
    </source>
</reference>
<feature type="region of interest" description="Disordered" evidence="1">
    <location>
        <begin position="1"/>
        <end position="20"/>
    </location>
</feature>
<name>A0A0P1E3U8_9RHOB</name>
<evidence type="ECO:0000313" key="3">
    <source>
        <dbReference type="Proteomes" id="UP000050786"/>
    </source>
</evidence>
<accession>A0A0P1E3U8</accession>
<dbReference type="EMBL" id="CYPS01000032">
    <property type="protein sequence ID" value="CUH43022.1"/>
    <property type="molecule type" value="Genomic_DNA"/>
</dbReference>
<proteinExistence type="predicted"/>
<organism evidence="2 3">
    <name type="scientific">Ruegeria atlantica</name>
    <dbReference type="NCBI Taxonomy" id="81569"/>
    <lineage>
        <taxon>Bacteria</taxon>
        <taxon>Pseudomonadati</taxon>
        <taxon>Pseudomonadota</taxon>
        <taxon>Alphaproteobacteria</taxon>
        <taxon>Rhodobacterales</taxon>
        <taxon>Roseobacteraceae</taxon>
        <taxon>Ruegeria</taxon>
    </lineage>
</organism>
<evidence type="ECO:0000313" key="2">
    <source>
        <dbReference type="EMBL" id="CUH43022.1"/>
    </source>
</evidence>
<sequence length="39" mass="4322">MLDKRNLFHPQRAPARANCKPSHRGFKAMVAALFAGVLT</sequence>
<dbReference type="Proteomes" id="UP000050786">
    <property type="component" value="Unassembled WGS sequence"/>
</dbReference>
<dbReference type="AlphaFoldDB" id="A0A0P1E3U8"/>
<evidence type="ECO:0000256" key="1">
    <source>
        <dbReference type="SAM" id="MobiDB-lite"/>
    </source>
</evidence>